<evidence type="ECO:0000256" key="1">
    <source>
        <dbReference type="SAM" id="Phobius"/>
    </source>
</evidence>
<feature type="transmembrane region" description="Helical" evidence="1">
    <location>
        <begin position="12"/>
        <end position="31"/>
    </location>
</feature>
<accession>A0A1I6W9M4</accession>
<evidence type="ECO:0000313" key="3">
    <source>
        <dbReference type="Proteomes" id="UP000198873"/>
    </source>
</evidence>
<dbReference type="InterPro" id="IPR052944">
    <property type="entry name" value="Sporulation_related"/>
</dbReference>
<dbReference type="PANTHER" id="PTHR37507">
    <property type="entry name" value="SPORULATION PROTEIN YDCC"/>
    <property type="match status" value="1"/>
</dbReference>
<name>A0A1I6W9M4_9ACTN</name>
<dbReference type="RefSeq" id="WP_139275232.1">
    <property type="nucleotide sequence ID" value="NZ_CP054938.1"/>
</dbReference>
<dbReference type="Gene3D" id="2.50.20.10">
    <property type="entry name" value="Lipoprotein localisation LolA/LolB/LppX"/>
    <property type="match status" value="1"/>
</dbReference>
<dbReference type="STRING" id="1176198.SAMN05444716_11455"/>
<keyword evidence="2" id="KW-0449">Lipoprotein</keyword>
<gene>
    <name evidence="2" type="ORF">SAMN05444716_11455</name>
</gene>
<dbReference type="InterPro" id="IPR029046">
    <property type="entry name" value="LolA/LolB/LppX"/>
</dbReference>
<dbReference type="AlphaFoldDB" id="A0A1I6W9M4"/>
<sequence>MGLNARVRRAGLPLAVVAGAAVIGVGVWPAIASDGAPDLPEITAEELLVRIAESETTQLSGTVRIQADTALSGVAQLARGLDGPAGRLADLAGGTSTLRIAVDGPDRQRLALVDGDSDRFALIHRGQEVWAYDSDSNVAYRAEVPLDAERDAPGADELGAAPHVTPQAAVEQLLEQAGEVAEVSVDGTARVAGRSAYQLLVEPKETADGHLAVESARISVDAETGVPLAVTVQGENGPLVDLAFAQITYGQPAGGSFDFTPPQDATVVEVEAGEPLPGLLPDAMPDFLGELPVH</sequence>
<proteinExistence type="predicted"/>
<protein>
    <submittedName>
        <fullName evidence="2">Outer membrane lipoprotein-sorting protein</fullName>
    </submittedName>
</protein>
<reference evidence="3" key="1">
    <citation type="submission" date="2016-10" db="EMBL/GenBank/DDBJ databases">
        <authorList>
            <person name="Varghese N."/>
            <person name="Submissions S."/>
        </authorList>
    </citation>
    <scope>NUCLEOTIDE SEQUENCE [LARGE SCALE GENOMIC DNA]</scope>
    <source>
        <strain evidence="3">CGMCC 4.7047</strain>
    </source>
</reference>
<dbReference type="PANTHER" id="PTHR37507:SF2">
    <property type="entry name" value="SPORULATION PROTEIN YDCC"/>
    <property type="match status" value="1"/>
</dbReference>
<keyword evidence="1" id="KW-0812">Transmembrane</keyword>
<evidence type="ECO:0000313" key="2">
    <source>
        <dbReference type="EMBL" id="SFT22254.1"/>
    </source>
</evidence>
<keyword evidence="3" id="KW-1185">Reference proteome</keyword>
<keyword evidence="1" id="KW-0472">Membrane</keyword>
<dbReference type="Proteomes" id="UP000198873">
    <property type="component" value="Unassembled WGS sequence"/>
</dbReference>
<organism evidence="2 3">
    <name type="scientific">Streptomyces harbinensis</name>
    <dbReference type="NCBI Taxonomy" id="1176198"/>
    <lineage>
        <taxon>Bacteria</taxon>
        <taxon>Bacillati</taxon>
        <taxon>Actinomycetota</taxon>
        <taxon>Actinomycetes</taxon>
        <taxon>Kitasatosporales</taxon>
        <taxon>Streptomycetaceae</taxon>
        <taxon>Streptomyces</taxon>
    </lineage>
</organism>
<dbReference type="EMBL" id="FPAB01000014">
    <property type="protein sequence ID" value="SFT22254.1"/>
    <property type="molecule type" value="Genomic_DNA"/>
</dbReference>
<dbReference type="SUPFAM" id="SSF89392">
    <property type="entry name" value="Prokaryotic lipoproteins and lipoprotein localization factors"/>
    <property type="match status" value="1"/>
</dbReference>
<keyword evidence="1" id="KW-1133">Transmembrane helix</keyword>